<keyword evidence="1" id="KW-0812">Transmembrane</keyword>
<organism evidence="2 3">
    <name type="scientific">Penstemon smallii</name>
    <dbReference type="NCBI Taxonomy" id="265156"/>
    <lineage>
        <taxon>Eukaryota</taxon>
        <taxon>Viridiplantae</taxon>
        <taxon>Streptophyta</taxon>
        <taxon>Embryophyta</taxon>
        <taxon>Tracheophyta</taxon>
        <taxon>Spermatophyta</taxon>
        <taxon>Magnoliopsida</taxon>
        <taxon>eudicotyledons</taxon>
        <taxon>Gunneridae</taxon>
        <taxon>Pentapetalae</taxon>
        <taxon>asterids</taxon>
        <taxon>lamiids</taxon>
        <taxon>Lamiales</taxon>
        <taxon>Plantaginaceae</taxon>
        <taxon>Cheloneae</taxon>
        <taxon>Penstemon</taxon>
    </lineage>
</organism>
<keyword evidence="3" id="KW-1185">Reference proteome</keyword>
<reference evidence="2 3" key="1">
    <citation type="submission" date="2024-12" db="EMBL/GenBank/DDBJ databases">
        <title>The unique morphological basis and parallel evolutionary history of personate flowers in Penstemon.</title>
        <authorList>
            <person name="Depatie T.H."/>
            <person name="Wessinger C.A."/>
        </authorList>
    </citation>
    <scope>NUCLEOTIDE SEQUENCE [LARGE SCALE GENOMIC DNA]</scope>
    <source>
        <strain evidence="2">WTNN_2</strain>
        <tissue evidence="2">Leaf</tissue>
    </source>
</reference>
<evidence type="ECO:0000313" key="2">
    <source>
        <dbReference type="EMBL" id="KAL3813978.1"/>
    </source>
</evidence>
<evidence type="ECO:0000313" key="3">
    <source>
        <dbReference type="Proteomes" id="UP001634393"/>
    </source>
</evidence>
<feature type="transmembrane region" description="Helical" evidence="1">
    <location>
        <begin position="33"/>
        <end position="53"/>
    </location>
</feature>
<keyword evidence="1" id="KW-1133">Transmembrane helix</keyword>
<evidence type="ECO:0008006" key="4">
    <source>
        <dbReference type="Google" id="ProtNLM"/>
    </source>
</evidence>
<protein>
    <recommendedName>
        <fullName evidence="4">Transmembrane protein</fullName>
    </recommendedName>
</protein>
<dbReference type="Proteomes" id="UP001634393">
    <property type="component" value="Unassembled WGS sequence"/>
</dbReference>
<sequence length="112" mass="13140">MNRSKLQAEIRKKLMLRPINVIKCNKHEITKQLLLNLVYYSFLLLDIVSRGMITCRWSIGYECVEAEYVSPLLCSDLLLHFDLSLQDPLELPSFAILMSFLGLINMFWMRDI</sequence>
<evidence type="ECO:0000256" key="1">
    <source>
        <dbReference type="SAM" id="Phobius"/>
    </source>
</evidence>
<proteinExistence type="predicted"/>
<gene>
    <name evidence="2" type="ORF">ACJIZ3_015246</name>
</gene>
<accession>A0ABD3RM25</accession>
<name>A0ABD3RM25_9LAMI</name>
<feature type="transmembrane region" description="Helical" evidence="1">
    <location>
        <begin position="91"/>
        <end position="108"/>
    </location>
</feature>
<dbReference type="EMBL" id="JBJXBP010000008">
    <property type="protein sequence ID" value="KAL3813978.1"/>
    <property type="molecule type" value="Genomic_DNA"/>
</dbReference>
<comment type="caution">
    <text evidence="2">The sequence shown here is derived from an EMBL/GenBank/DDBJ whole genome shotgun (WGS) entry which is preliminary data.</text>
</comment>
<keyword evidence="1" id="KW-0472">Membrane</keyword>
<dbReference type="AlphaFoldDB" id="A0ABD3RM25"/>